<reference evidence="3" key="1">
    <citation type="submission" date="2016-10" db="EMBL/GenBank/DDBJ databases">
        <authorList>
            <person name="Varghese N."/>
            <person name="Submissions S."/>
        </authorList>
    </citation>
    <scope>NUCLEOTIDE SEQUENCE [LARGE SCALE GENOMIC DNA]</scope>
    <source>
        <strain evidence="3">DSM 23317</strain>
    </source>
</reference>
<dbReference type="Gene3D" id="1.10.10.10">
    <property type="entry name" value="Winged helix-like DNA-binding domain superfamily/Winged helix DNA-binding domain"/>
    <property type="match status" value="1"/>
</dbReference>
<organism evidence="2 3">
    <name type="scientific">Ferrimonas sediminum</name>
    <dbReference type="NCBI Taxonomy" id="718193"/>
    <lineage>
        <taxon>Bacteria</taxon>
        <taxon>Pseudomonadati</taxon>
        <taxon>Pseudomonadota</taxon>
        <taxon>Gammaproteobacteria</taxon>
        <taxon>Alteromonadales</taxon>
        <taxon>Ferrimonadaceae</taxon>
        <taxon>Ferrimonas</taxon>
    </lineage>
</organism>
<name>A0A1G9BTI1_9GAMM</name>
<accession>A0A1G9BTI1</accession>
<dbReference type="AlphaFoldDB" id="A0A1G9BTI1"/>
<dbReference type="SUPFAM" id="SSF46894">
    <property type="entry name" value="C-terminal effector domain of the bipartite response regulators"/>
    <property type="match status" value="1"/>
</dbReference>
<proteinExistence type="predicted"/>
<dbReference type="OrthoDB" id="6254362at2"/>
<dbReference type="RefSeq" id="WP_090368555.1">
    <property type="nucleotide sequence ID" value="NZ_FNEM01000035.1"/>
</dbReference>
<evidence type="ECO:0000256" key="1">
    <source>
        <dbReference type="SAM" id="Coils"/>
    </source>
</evidence>
<dbReference type="GO" id="GO:0006355">
    <property type="term" value="P:regulation of DNA-templated transcription"/>
    <property type="evidence" value="ECO:0007669"/>
    <property type="project" value="InterPro"/>
</dbReference>
<sequence>MSRSLLDTRLRSLLKESRDRLKVRELCYCYDIANPGDWRRRLKDNRRFLRSFVKRRHLFASSKQALQLWRRKSSFIAEARLNLAPLFNQAVFVWPEHQLPPRLQRQIKEMGAASLVTISIPCRLSTRFTGRFTLMVQAGEQVEHLKANLAEIEQYLSQLQMEIIMSHGKEINPLIDYNIVSPVSAYVLACLAEGQDREQVSKQLSLTLRGVDYHIGVLKEVLGARTVAQMMFEAARCRLV</sequence>
<dbReference type="InterPro" id="IPR016032">
    <property type="entry name" value="Sig_transdc_resp-reg_C-effctor"/>
</dbReference>
<dbReference type="Proteomes" id="UP000199527">
    <property type="component" value="Unassembled WGS sequence"/>
</dbReference>
<evidence type="ECO:0000313" key="3">
    <source>
        <dbReference type="Proteomes" id="UP000199527"/>
    </source>
</evidence>
<dbReference type="InterPro" id="IPR036388">
    <property type="entry name" value="WH-like_DNA-bd_sf"/>
</dbReference>
<evidence type="ECO:0000313" key="2">
    <source>
        <dbReference type="EMBL" id="SDK42759.1"/>
    </source>
</evidence>
<dbReference type="EMBL" id="FNEM01000035">
    <property type="protein sequence ID" value="SDK42759.1"/>
    <property type="molecule type" value="Genomic_DNA"/>
</dbReference>
<protein>
    <recommendedName>
        <fullName evidence="4">HTH luxR-type domain-containing protein</fullName>
    </recommendedName>
</protein>
<dbReference type="GO" id="GO:0003677">
    <property type="term" value="F:DNA binding"/>
    <property type="evidence" value="ECO:0007669"/>
    <property type="project" value="InterPro"/>
</dbReference>
<gene>
    <name evidence="2" type="ORF">SAMN04488540_1356</name>
</gene>
<evidence type="ECO:0008006" key="4">
    <source>
        <dbReference type="Google" id="ProtNLM"/>
    </source>
</evidence>
<keyword evidence="3" id="KW-1185">Reference proteome</keyword>
<keyword evidence="1" id="KW-0175">Coiled coil</keyword>
<feature type="coiled-coil region" evidence="1">
    <location>
        <begin position="135"/>
        <end position="162"/>
    </location>
</feature>